<reference evidence="2 3" key="1">
    <citation type="journal article" date="2013" name="Genome Biol. Evol.">
        <title>Complete genomes of two dipteran-associated spiroplasmas provided insights into the origin, dynamics, and impacts of viral invasion in spiroplasma.</title>
        <authorList>
            <person name="Ku C."/>
            <person name="Lo W.S."/>
            <person name="Chen L.L."/>
            <person name="Kuo C.H."/>
        </authorList>
    </citation>
    <scope>NUCLEOTIDE SEQUENCE [LARGE SCALE GENOMIC DNA]</scope>
    <source>
        <strain evidence="2">EA-1</strain>
    </source>
</reference>
<dbReference type="EMBL" id="CP005078">
    <property type="protein sequence ID" value="AGM26422.1"/>
    <property type="molecule type" value="Genomic_DNA"/>
</dbReference>
<dbReference type="OrthoDB" id="390386at2"/>
<name>R4U4L2_9MOLU</name>
<dbReference type="PATRIC" id="fig|1276229.3.peg.828"/>
<sequence length="296" mass="34144">MKKLLSLLGVITLVSSATTPLVGCGTNENATNPVQEKLEINKENLTKYFAENNTWNYEGEFFFKDLKDQNEESQNEIVTAIRIATIYLFDNLIRPKFIETFNYIPENYFISVVPSLDGMKGFEYDTDYKINFSITFQEKNEFGAIIFNYTNLMLNFKTTGIYNRTDWIKEFSKYFFSAETSLVGIKKQGLSYFSLGSVGDALTEQNISNYSESNNENAKINISNELTLLLSDKNNNSESFWFYDDYKLSLDVKKYEFIGKLKDENKFVERIDGTFSYINEPTIKSDATGNILVELY</sequence>
<dbReference type="AlphaFoldDB" id="R4U4L2"/>
<accession>R4U4L2</accession>
<dbReference type="InterPro" id="IPR054816">
    <property type="entry name" value="Lipoprotein_mollicutes-type_CS"/>
</dbReference>
<feature type="signal peptide" evidence="1">
    <location>
        <begin position="1"/>
        <end position="17"/>
    </location>
</feature>
<evidence type="ECO:0000313" key="2">
    <source>
        <dbReference type="EMBL" id="AGM26422.1"/>
    </source>
</evidence>
<evidence type="ECO:0000256" key="1">
    <source>
        <dbReference type="SAM" id="SignalP"/>
    </source>
</evidence>
<organism evidence="2 3">
    <name type="scientific">Spiroplasma syrphidicola EA-1</name>
    <dbReference type="NCBI Taxonomy" id="1276229"/>
    <lineage>
        <taxon>Bacteria</taxon>
        <taxon>Bacillati</taxon>
        <taxon>Mycoplasmatota</taxon>
        <taxon>Mollicutes</taxon>
        <taxon>Entomoplasmatales</taxon>
        <taxon>Spiroplasmataceae</taxon>
        <taxon>Spiroplasma</taxon>
    </lineage>
</organism>
<proteinExistence type="predicted"/>
<dbReference type="RefSeq" id="WP_016341063.1">
    <property type="nucleotide sequence ID" value="NC_021284.1"/>
</dbReference>
<keyword evidence="1" id="KW-0732">Signal</keyword>
<feature type="chain" id="PRO_5004371346" description="Lipoprotein" evidence="1">
    <location>
        <begin position="18"/>
        <end position="296"/>
    </location>
</feature>
<dbReference type="KEGG" id="ssyr:SSYRP_v1c08330"/>
<dbReference type="NCBIfam" id="NF038029">
    <property type="entry name" value="LP_plasma"/>
    <property type="match status" value="1"/>
</dbReference>
<protein>
    <recommendedName>
        <fullName evidence="4">Lipoprotein</fullName>
    </recommendedName>
</protein>
<dbReference type="Proteomes" id="UP000013963">
    <property type="component" value="Chromosome"/>
</dbReference>
<gene>
    <name evidence="2" type="ORF">SSYRP_v1c08330</name>
</gene>
<dbReference type="HOGENOM" id="CLU_939788_0_0_14"/>
<dbReference type="STRING" id="1276229.SSYRP_v1c08330"/>
<evidence type="ECO:0000313" key="3">
    <source>
        <dbReference type="Proteomes" id="UP000013963"/>
    </source>
</evidence>
<keyword evidence="3" id="KW-1185">Reference proteome</keyword>
<evidence type="ECO:0008006" key="4">
    <source>
        <dbReference type="Google" id="ProtNLM"/>
    </source>
</evidence>